<comment type="caution">
    <text evidence="1">The sequence shown here is derived from an EMBL/GenBank/DDBJ whole genome shotgun (WGS) entry which is preliminary data.</text>
</comment>
<evidence type="ECO:0000313" key="2">
    <source>
        <dbReference type="Proteomes" id="UP000266861"/>
    </source>
</evidence>
<dbReference type="STRING" id="1348612.A0A397IBI8"/>
<organism evidence="1 2">
    <name type="scientific">Diversispora epigaea</name>
    <dbReference type="NCBI Taxonomy" id="1348612"/>
    <lineage>
        <taxon>Eukaryota</taxon>
        <taxon>Fungi</taxon>
        <taxon>Fungi incertae sedis</taxon>
        <taxon>Mucoromycota</taxon>
        <taxon>Glomeromycotina</taxon>
        <taxon>Glomeromycetes</taxon>
        <taxon>Diversisporales</taxon>
        <taxon>Diversisporaceae</taxon>
        <taxon>Diversispora</taxon>
    </lineage>
</organism>
<proteinExistence type="predicted"/>
<dbReference type="Gene3D" id="3.30.420.10">
    <property type="entry name" value="Ribonuclease H-like superfamily/Ribonuclease H"/>
    <property type="match status" value="1"/>
</dbReference>
<evidence type="ECO:0008006" key="3">
    <source>
        <dbReference type="Google" id="ProtNLM"/>
    </source>
</evidence>
<dbReference type="AlphaFoldDB" id="A0A397IBI8"/>
<evidence type="ECO:0000313" key="1">
    <source>
        <dbReference type="EMBL" id="RHZ73221.1"/>
    </source>
</evidence>
<accession>A0A397IBI8</accession>
<reference evidence="1 2" key="1">
    <citation type="submission" date="2018-08" db="EMBL/GenBank/DDBJ databases">
        <title>Genome and evolution of the arbuscular mycorrhizal fungus Diversispora epigaea (formerly Glomus versiforme) and its bacterial endosymbionts.</title>
        <authorList>
            <person name="Sun X."/>
            <person name="Fei Z."/>
            <person name="Harrison M."/>
        </authorList>
    </citation>
    <scope>NUCLEOTIDE SEQUENCE [LARGE SCALE GENOMIC DNA]</scope>
    <source>
        <strain evidence="1 2">IT104</strain>
    </source>
</reference>
<protein>
    <recommendedName>
        <fullName evidence="3">Tc1-like transposase DDE domain-containing protein</fullName>
    </recommendedName>
</protein>
<keyword evidence="2" id="KW-1185">Reference proteome</keyword>
<name>A0A397IBI8_9GLOM</name>
<dbReference type="Proteomes" id="UP000266861">
    <property type="component" value="Unassembled WGS sequence"/>
</dbReference>
<dbReference type="EMBL" id="PQFF01000215">
    <property type="protein sequence ID" value="RHZ73221.1"/>
    <property type="molecule type" value="Genomic_DNA"/>
</dbReference>
<sequence length="195" mass="22633">MTSTDTQLTTQYKGKILAYIESLNPVQIEKKGDGIQPQYVSLLPNTRRLGILKVYHSQDGHFSLTAMKKNELVTEASKNAKTMRKKELIGVKKIKKNRFIMKCADNYEYGDIRERDMMSTNSPDFNPIENIWKVLKDNIQKQKNFPKNLDEFKNALKEEWSKFDVSILQCRIRLSVKNMPSIDPRDIKFSPLDAT</sequence>
<dbReference type="InterPro" id="IPR036397">
    <property type="entry name" value="RNaseH_sf"/>
</dbReference>
<gene>
    <name evidence="1" type="ORF">Glove_232g215</name>
</gene>
<dbReference type="OrthoDB" id="2393464at2759"/>
<dbReference type="GO" id="GO:0003676">
    <property type="term" value="F:nucleic acid binding"/>
    <property type="evidence" value="ECO:0007669"/>
    <property type="project" value="InterPro"/>
</dbReference>